<dbReference type="PROSITE" id="PS50994">
    <property type="entry name" value="INTEGRASE"/>
    <property type="match status" value="1"/>
</dbReference>
<dbReference type="Proteomes" id="UP001165121">
    <property type="component" value="Unassembled WGS sequence"/>
</dbReference>
<proteinExistence type="predicted"/>
<gene>
    <name evidence="2" type="ORF">Pfra01_000412200</name>
</gene>
<dbReference type="SUPFAM" id="SSF53098">
    <property type="entry name" value="Ribonuclease H-like"/>
    <property type="match status" value="1"/>
</dbReference>
<keyword evidence="3" id="KW-1185">Reference proteome</keyword>
<dbReference type="GO" id="GO:0015074">
    <property type="term" value="P:DNA integration"/>
    <property type="evidence" value="ECO:0007669"/>
    <property type="project" value="InterPro"/>
</dbReference>
<dbReference type="InterPro" id="IPR012337">
    <property type="entry name" value="RNaseH-like_sf"/>
</dbReference>
<dbReference type="GO" id="GO:0003676">
    <property type="term" value="F:nucleic acid binding"/>
    <property type="evidence" value="ECO:0007669"/>
    <property type="project" value="InterPro"/>
</dbReference>
<dbReference type="InterPro" id="IPR001584">
    <property type="entry name" value="Integrase_cat-core"/>
</dbReference>
<dbReference type="Gene3D" id="3.30.420.10">
    <property type="entry name" value="Ribonuclease H-like superfamily/Ribonuclease H"/>
    <property type="match status" value="1"/>
</dbReference>
<protein>
    <submittedName>
        <fullName evidence="2">Unnamed protein product</fullName>
    </submittedName>
</protein>
<dbReference type="EMBL" id="BSXT01000332">
    <property type="protein sequence ID" value="GMF24508.1"/>
    <property type="molecule type" value="Genomic_DNA"/>
</dbReference>
<comment type="caution">
    <text evidence="2">The sequence shown here is derived from an EMBL/GenBank/DDBJ whole genome shotgun (WGS) entry which is preliminary data.</text>
</comment>
<dbReference type="Pfam" id="PF00665">
    <property type="entry name" value="rve"/>
    <property type="match status" value="1"/>
</dbReference>
<evidence type="ECO:0000313" key="2">
    <source>
        <dbReference type="EMBL" id="GMF24508.1"/>
    </source>
</evidence>
<evidence type="ECO:0000313" key="3">
    <source>
        <dbReference type="Proteomes" id="UP001165121"/>
    </source>
</evidence>
<organism evidence="2 3">
    <name type="scientific">Phytophthora fragariaefolia</name>
    <dbReference type="NCBI Taxonomy" id="1490495"/>
    <lineage>
        <taxon>Eukaryota</taxon>
        <taxon>Sar</taxon>
        <taxon>Stramenopiles</taxon>
        <taxon>Oomycota</taxon>
        <taxon>Peronosporomycetes</taxon>
        <taxon>Peronosporales</taxon>
        <taxon>Peronosporaceae</taxon>
        <taxon>Phytophthora</taxon>
    </lineage>
</organism>
<dbReference type="AlphaFoldDB" id="A0A9W6U283"/>
<dbReference type="PANTHER" id="PTHR47266">
    <property type="entry name" value="ENDONUCLEASE-RELATED"/>
    <property type="match status" value="1"/>
</dbReference>
<accession>A0A9W6U283</accession>
<dbReference type="OrthoDB" id="118762at2759"/>
<evidence type="ECO:0000259" key="1">
    <source>
        <dbReference type="PROSITE" id="PS50994"/>
    </source>
</evidence>
<feature type="domain" description="Integrase catalytic" evidence="1">
    <location>
        <begin position="23"/>
        <end position="192"/>
    </location>
</feature>
<dbReference type="InterPro" id="IPR036397">
    <property type="entry name" value="RNaseH_sf"/>
</dbReference>
<dbReference type="InterPro" id="IPR052160">
    <property type="entry name" value="Gypsy_RT_Integrase-like"/>
</dbReference>
<sequence length="304" mass="34856">MKYAVRSWVSARQDCDSRKAIPQAVVPPLRSVRTGDVCDRWAIDVAGPLPVTESGKRYVIAAVKYATRYAVAEAVEEHTAKSIARFLMNRMVLVFGPMREIVMDGAREFGSQMITELLSLLQAKQSTPVPYRPKLLGLVERFHRTWKDMVSLYINEVQDDWDEFLPCALYAYNGSEHATHGHQPNELMLGRKLKTPAELLRRRRLRHPHQTLAEFYETLLQDLKAARDLAAVALQKEQARQAMYYNRRNVRQGTAFRIGQLVWIYRPARGPGITKFGHRWRGLGQIMEAAGYDNSLVKMLESDR</sequence>
<name>A0A9W6U283_9STRA</name>
<reference evidence="2" key="1">
    <citation type="submission" date="2023-04" db="EMBL/GenBank/DDBJ databases">
        <title>Phytophthora fragariaefolia NBRC 109709.</title>
        <authorList>
            <person name="Ichikawa N."/>
            <person name="Sato H."/>
            <person name="Tonouchi N."/>
        </authorList>
    </citation>
    <scope>NUCLEOTIDE SEQUENCE</scope>
    <source>
        <strain evidence="2">NBRC 109709</strain>
    </source>
</reference>